<dbReference type="EMBL" id="FOGT01000013">
    <property type="protein sequence ID" value="SES26076.1"/>
    <property type="molecule type" value="Genomic_DNA"/>
</dbReference>
<dbReference type="AlphaFoldDB" id="A0A1H9VWE2"/>
<evidence type="ECO:0000259" key="6">
    <source>
        <dbReference type="Pfam" id="PF02837"/>
    </source>
</evidence>
<dbReference type="InterPro" id="IPR036156">
    <property type="entry name" value="Beta-gal/glucu_dom_sf"/>
</dbReference>
<gene>
    <name evidence="7" type="ORF">SAMN05518684_11317</name>
</gene>
<dbReference type="PANTHER" id="PTHR42732:SF2">
    <property type="entry name" value="BETA-MANNOSIDASE"/>
    <property type="match status" value="1"/>
</dbReference>
<evidence type="ECO:0000313" key="8">
    <source>
        <dbReference type="Proteomes" id="UP000198571"/>
    </source>
</evidence>
<dbReference type="GO" id="GO:0004553">
    <property type="term" value="F:hydrolase activity, hydrolyzing O-glycosyl compounds"/>
    <property type="evidence" value="ECO:0007669"/>
    <property type="project" value="InterPro"/>
</dbReference>
<keyword evidence="2 7" id="KW-0378">Hydrolase</keyword>
<dbReference type="Gene3D" id="2.60.40.10">
    <property type="entry name" value="Immunoglobulins"/>
    <property type="match status" value="1"/>
</dbReference>
<sequence>MTDRTEYPRPQFYRETWFHLNGEWNFTYDDDNRGVKDRWFEDPHFSRKIQVPFTYQTEKSGINETDFHDLVWYHRQFEFPQNWEGKQQILHFGAVDYRTWVWVNGHYAGFHEGGHVPFHFDVSAYTSPGLNEVVVRVEDETFDLTQPRGKQYWKERSEGIFYTRTTGIWQSVWMEAVDSAYITRTAFTPDVDKDEIEIAYETAGTCSDHLLEIKISFDGNLVASDTIRLNKPDGKRKILLGDFHVHDQGRLWSPEHPNLYDAEFRIKEDQRTLDKISSYFGMRKVSIENGKVMLNNKPYYMKLVLDQGYFPESLLTPPSEEAIVRDITLTKEMGFNGVRKHQKIEDPRFLYWADKKGLLVWGEMANCYMYSEDAVARMTSEWQKAIERDYSHPCIVAWVPINESWGVPKLLGDPKQQFHTLAMYYLTKSLDETRLVLSNDGWEHTKSDLCTIHDYEPEKEKLLERYKTVDNLLNSQPGDRLIYVPGYNYNGEPVQVTEFGGIAYQKSDWEGWGYSGAVNDKDFAERYEAVISAMLESPLVQGFCYTQLTDVEQEINGLLTYDRQPKIPLEVIKAINEGKNHSRFFTKEEIK</sequence>
<proteinExistence type="inferred from homology"/>
<dbReference type="Pfam" id="PF02837">
    <property type="entry name" value="Glyco_hydro_2_N"/>
    <property type="match status" value="1"/>
</dbReference>
<dbReference type="Pfam" id="PF02836">
    <property type="entry name" value="Glyco_hydro_2_C"/>
    <property type="match status" value="1"/>
</dbReference>
<dbReference type="InterPro" id="IPR017853">
    <property type="entry name" value="GH"/>
</dbReference>
<name>A0A1H9VWE2_9BACI</name>
<dbReference type="InterPro" id="IPR013783">
    <property type="entry name" value="Ig-like_fold"/>
</dbReference>
<dbReference type="Gene3D" id="3.20.20.80">
    <property type="entry name" value="Glycosidases"/>
    <property type="match status" value="1"/>
</dbReference>
<evidence type="ECO:0000259" key="5">
    <source>
        <dbReference type="Pfam" id="PF02836"/>
    </source>
</evidence>
<evidence type="ECO:0000259" key="4">
    <source>
        <dbReference type="Pfam" id="PF00703"/>
    </source>
</evidence>
<accession>A0A1H9VWE2</accession>
<dbReference type="InterPro" id="IPR006102">
    <property type="entry name" value="Ig-like_GH2"/>
</dbReference>
<feature type="domain" description="Glycoside hydrolase family 2 catalytic" evidence="5">
    <location>
        <begin position="285"/>
        <end position="451"/>
    </location>
</feature>
<dbReference type="InterPro" id="IPR008979">
    <property type="entry name" value="Galactose-bd-like_sf"/>
</dbReference>
<comment type="similarity">
    <text evidence="1">Belongs to the glycosyl hydrolase 2 family.</text>
</comment>
<dbReference type="RefSeq" id="WP_093053928.1">
    <property type="nucleotide sequence ID" value="NZ_FOGT01000013.1"/>
</dbReference>
<evidence type="ECO:0000256" key="2">
    <source>
        <dbReference type="ARBA" id="ARBA00022801"/>
    </source>
</evidence>
<dbReference type="InterPro" id="IPR006104">
    <property type="entry name" value="Glyco_hydro_2_N"/>
</dbReference>
<evidence type="ECO:0000313" key="7">
    <source>
        <dbReference type="EMBL" id="SES26076.1"/>
    </source>
</evidence>
<dbReference type="Gene3D" id="2.60.120.260">
    <property type="entry name" value="Galactose-binding domain-like"/>
    <property type="match status" value="1"/>
</dbReference>
<dbReference type="OrthoDB" id="9762066at2"/>
<dbReference type="STRING" id="1601833.SAMN05518684_11317"/>
<dbReference type="SUPFAM" id="SSF49785">
    <property type="entry name" value="Galactose-binding domain-like"/>
    <property type="match status" value="1"/>
</dbReference>
<dbReference type="PANTHER" id="PTHR42732">
    <property type="entry name" value="BETA-GALACTOSIDASE"/>
    <property type="match status" value="1"/>
</dbReference>
<protein>
    <submittedName>
        <fullName evidence="7">Glycosyl hydrolases family 2, TIM barrel domain</fullName>
    </submittedName>
</protein>
<keyword evidence="8" id="KW-1185">Reference proteome</keyword>
<dbReference type="GO" id="GO:0005975">
    <property type="term" value="P:carbohydrate metabolic process"/>
    <property type="evidence" value="ECO:0007669"/>
    <property type="project" value="InterPro"/>
</dbReference>
<dbReference type="Proteomes" id="UP000198571">
    <property type="component" value="Unassembled WGS sequence"/>
</dbReference>
<feature type="domain" description="Glycosyl hydrolases family 2 sugar binding" evidence="6">
    <location>
        <begin position="19"/>
        <end position="137"/>
    </location>
</feature>
<dbReference type="SUPFAM" id="SSF49303">
    <property type="entry name" value="beta-Galactosidase/glucuronidase domain"/>
    <property type="match status" value="1"/>
</dbReference>
<dbReference type="InterPro" id="IPR006103">
    <property type="entry name" value="Glyco_hydro_2_cat"/>
</dbReference>
<dbReference type="Pfam" id="PF00703">
    <property type="entry name" value="Glyco_hydro_2"/>
    <property type="match status" value="1"/>
</dbReference>
<reference evidence="8" key="1">
    <citation type="submission" date="2016-10" db="EMBL/GenBank/DDBJ databases">
        <authorList>
            <person name="Varghese N."/>
            <person name="Submissions S."/>
        </authorList>
    </citation>
    <scope>NUCLEOTIDE SEQUENCE [LARGE SCALE GENOMIC DNA]</scope>
    <source>
        <strain evidence="8">S9</strain>
    </source>
</reference>
<dbReference type="InterPro" id="IPR051913">
    <property type="entry name" value="GH2_Domain-Containing"/>
</dbReference>
<keyword evidence="3" id="KW-0326">Glycosidase</keyword>
<evidence type="ECO:0000256" key="1">
    <source>
        <dbReference type="ARBA" id="ARBA00007401"/>
    </source>
</evidence>
<dbReference type="SUPFAM" id="SSF51445">
    <property type="entry name" value="(Trans)glycosidases"/>
    <property type="match status" value="1"/>
</dbReference>
<organism evidence="7 8">
    <name type="scientific">Salipaludibacillus aurantiacus</name>
    <dbReference type="NCBI Taxonomy" id="1601833"/>
    <lineage>
        <taxon>Bacteria</taxon>
        <taxon>Bacillati</taxon>
        <taxon>Bacillota</taxon>
        <taxon>Bacilli</taxon>
        <taxon>Bacillales</taxon>
        <taxon>Bacillaceae</taxon>
    </lineage>
</organism>
<evidence type="ECO:0000256" key="3">
    <source>
        <dbReference type="ARBA" id="ARBA00023295"/>
    </source>
</evidence>
<feature type="domain" description="Glycoside hydrolase family 2 immunoglobulin-like beta-sandwich" evidence="4">
    <location>
        <begin position="180"/>
        <end position="283"/>
    </location>
</feature>